<gene>
    <name evidence="3" type="ORF">BJ980_000135</name>
</gene>
<dbReference type="Proteomes" id="UP000540656">
    <property type="component" value="Unassembled WGS sequence"/>
</dbReference>
<dbReference type="Pfam" id="PF00009">
    <property type="entry name" value="GTP_EFTU"/>
    <property type="match status" value="1"/>
</dbReference>
<evidence type="ECO:0000259" key="2">
    <source>
        <dbReference type="PROSITE" id="PS51722"/>
    </source>
</evidence>
<dbReference type="Gene3D" id="3.40.50.300">
    <property type="entry name" value="P-loop containing nucleotide triphosphate hydrolases"/>
    <property type="match status" value="1"/>
</dbReference>
<dbReference type="InterPro" id="IPR000795">
    <property type="entry name" value="T_Tr_GTP-bd_dom"/>
</dbReference>
<dbReference type="InterPro" id="IPR050055">
    <property type="entry name" value="EF-Tu_GTPase"/>
</dbReference>
<keyword evidence="4" id="KW-1185">Reference proteome</keyword>
<dbReference type="SUPFAM" id="SSF52540">
    <property type="entry name" value="P-loop containing nucleoside triphosphate hydrolases"/>
    <property type="match status" value="1"/>
</dbReference>
<dbReference type="InterPro" id="IPR036390">
    <property type="entry name" value="WH_DNA-bd_sf"/>
</dbReference>
<dbReference type="GO" id="GO:0003723">
    <property type="term" value="F:RNA binding"/>
    <property type="evidence" value="ECO:0007669"/>
    <property type="project" value="InterPro"/>
</dbReference>
<dbReference type="SUPFAM" id="SSF46785">
    <property type="entry name" value="Winged helix' DNA-binding domain"/>
    <property type="match status" value="1"/>
</dbReference>
<dbReference type="PANTHER" id="PTHR43721:SF11">
    <property type="entry name" value="SELENOCYSTEINE-SPECIFIC ELONGATION FACTOR"/>
    <property type="match status" value="1"/>
</dbReference>
<dbReference type="InterPro" id="IPR009000">
    <property type="entry name" value="Transl_B-barrel_sf"/>
</dbReference>
<feature type="domain" description="Tr-type G" evidence="2">
    <location>
        <begin position="1"/>
        <end position="169"/>
    </location>
</feature>
<dbReference type="CDD" id="cd04171">
    <property type="entry name" value="SelB"/>
    <property type="match status" value="1"/>
</dbReference>
<reference evidence="3 4" key="1">
    <citation type="submission" date="2020-07" db="EMBL/GenBank/DDBJ databases">
        <title>Sequencing the genomes of 1000 actinobacteria strains.</title>
        <authorList>
            <person name="Klenk H.-P."/>
        </authorList>
    </citation>
    <scope>NUCLEOTIDE SEQUENCE [LARGE SCALE GENOMIC DNA]</scope>
    <source>
        <strain evidence="3 4">DSM 23819</strain>
    </source>
</reference>
<evidence type="ECO:0000313" key="4">
    <source>
        <dbReference type="Proteomes" id="UP000540656"/>
    </source>
</evidence>
<sequence>MIATAGHVDHGKSTLVKALTGAEPDRLAEERRRGLSIELGYVWTSLPGVGEVAFVDVPGHEKFLRTMLSGIGPVPAVLFVVAADDPWMPQAAEHLAALDALGVAHGVVAVTRADLADPAPMMARARAEVDRTSLRGAPVLAVSGATGLGIDELRQALEDLVTGLPAPPPDADVRLWADRMFHIRGSGTVLTGTLSAGTITVGDRLATTGGTVRVRGVQALDQDRQSVSGVARVALNLAADDRVELARDSVLFTPDRWHVTDTVDVRLVGDEEPPEKPALHIGALAVPVRVRSFDATHARLTLERPLPLRIGDRALLRDPGSRQVWGLTVLDPSPPRLRRRGAGTRRGLELAKASGEATLAEELDRRGIASTDLLRRLGVPVPPDAGPWLIGERAAALVQERMASVVRTYDEQHPLAPGMPVPAVARALGLPSPDLVPALVSSPLRLEGGKVLSAPARVGLPDDIERALAAVEVDLAEAPFVAPTADRMRELGLHRKAIAVASRADRLLDLGEGIVLLPGADALAVGWLGELSQPFTTSQARVRLGTSRRVVLPLLAHLDRRGLTVRHEDDRRSVR</sequence>
<dbReference type="AlphaFoldDB" id="A0A7Y9RYR2"/>
<dbReference type="GO" id="GO:0001514">
    <property type="term" value="P:selenocysteine incorporation"/>
    <property type="evidence" value="ECO:0007669"/>
    <property type="project" value="InterPro"/>
</dbReference>
<proteinExistence type="predicted"/>
<keyword evidence="1" id="KW-0547">Nucleotide-binding</keyword>
<dbReference type="PROSITE" id="PS51722">
    <property type="entry name" value="G_TR_2"/>
    <property type="match status" value="1"/>
</dbReference>
<keyword evidence="3" id="KW-0648">Protein biosynthesis</keyword>
<dbReference type="PANTHER" id="PTHR43721">
    <property type="entry name" value="ELONGATION FACTOR TU-RELATED"/>
    <property type="match status" value="1"/>
</dbReference>
<dbReference type="InterPro" id="IPR027417">
    <property type="entry name" value="P-loop_NTPase"/>
</dbReference>
<dbReference type="GO" id="GO:0005737">
    <property type="term" value="C:cytoplasm"/>
    <property type="evidence" value="ECO:0007669"/>
    <property type="project" value="InterPro"/>
</dbReference>
<dbReference type="Gene3D" id="2.40.30.10">
    <property type="entry name" value="Translation factors"/>
    <property type="match status" value="1"/>
</dbReference>
<dbReference type="RefSeq" id="WP_218855368.1">
    <property type="nucleotide sequence ID" value="NZ_JACCAA010000001.1"/>
</dbReference>
<dbReference type="GO" id="GO:0003924">
    <property type="term" value="F:GTPase activity"/>
    <property type="evidence" value="ECO:0007669"/>
    <property type="project" value="InterPro"/>
</dbReference>
<dbReference type="Pfam" id="PF09107">
    <property type="entry name" value="WHD_3rd_SelB"/>
    <property type="match status" value="1"/>
</dbReference>
<dbReference type="SUPFAM" id="SSF50447">
    <property type="entry name" value="Translation proteins"/>
    <property type="match status" value="1"/>
</dbReference>
<dbReference type="EMBL" id="JACCAA010000001">
    <property type="protein sequence ID" value="NYG57212.1"/>
    <property type="molecule type" value="Genomic_DNA"/>
</dbReference>
<comment type="caution">
    <text evidence="3">The sequence shown here is derived from an EMBL/GenBank/DDBJ whole genome shotgun (WGS) entry which is preliminary data.</text>
</comment>
<dbReference type="InterPro" id="IPR036388">
    <property type="entry name" value="WH-like_DNA-bd_sf"/>
</dbReference>
<dbReference type="Gene3D" id="1.10.10.10">
    <property type="entry name" value="Winged helix-like DNA-binding domain superfamily/Winged helix DNA-binding domain"/>
    <property type="match status" value="1"/>
</dbReference>
<keyword evidence="3" id="KW-0251">Elongation factor</keyword>
<dbReference type="GO" id="GO:0003746">
    <property type="term" value="F:translation elongation factor activity"/>
    <property type="evidence" value="ECO:0007669"/>
    <property type="project" value="UniProtKB-KW"/>
</dbReference>
<dbReference type="GO" id="GO:0005525">
    <property type="term" value="F:GTP binding"/>
    <property type="evidence" value="ECO:0007669"/>
    <property type="project" value="UniProtKB-KW"/>
</dbReference>
<name>A0A7Y9RYR2_9ACTN</name>
<accession>A0A7Y9RYR2</accession>
<organism evidence="3 4">
    <name type="scientific">Nocardioides daedukensis</name>
    <dbReference type="NCBI Taxonomy" id="634462"/>
    <lineage>
        <taxon>Bacteria</taxon>
        <taxon>Bacillati</taxon>
        <taxon>Actinomycetota</taxon>
        <taxon>Actinomycetes</taxon>
        <taxon>Propionibacteriales</taxon>
        <taxon>Nocardioidaceae</taxon>
        <taxon>Nocardioides</taxon>
    </lineage>
</organism>
<dbReference type="InterPro" id="IPR015191">
    <property type="entry name" value="SelB_WHD4"/>
</dbReference>
<protein>
    <submittedName>
        <fullName evidence="3">Selenocysteine-specific elongation factor</fullName>
    </submittedName>
</protein>
<evidence type="ECO:0000313" key="3">
    <source>
        <dbReference type="EMBL" id="NYG57212.1"/>
    </source>
</evidence>
<evidence type="ECO:0000256" key="1">
    <source>
        <dbReference type="ARBA" id="ARBA00023134"/>
    </source>
</evidence>
<keyword evidence="1" id="KW-0342">GTP-binding</keyword>